<dbReference type="SUPFAM" id="SSF81301">
    <property type="entry name" value="Nucleotidyltransferase"/>
    <property type="match status" value="1"/>
</dbReference>
<reference evidence="1 2" key="1">
    <citation type="submission" date="2020-10" db="EMBL/GenBank/DDBJ databases">
        <title>The genome sequence of Flavobacterium aquaticum 1Y8A.</title>
        <authorList>
            <person name="Liu Y."/>
        </authorList>
    </citation>
    <scope>NUCLEOTIDE SEQUENCE [LARGE SCALE GENOMIC DNA]</scope>
    <source>
        <strain evidence="1 2">1Y8A</strain>
    </source>
</reference>
<proteinExistence type="predicted"/>
<dbReference type="InterPro" id="IPR043519">
    <property type="entry name" value="NT_sf"/>
</dbReference>
<name>A0ABR9WTM9_9FLAO</name>
<dbReference type="Proteomes" id="UP000656274">
    <property type="component" value="Unassembled WGS sequence"/>
</dbReference>
<protein>
    <recommendedName>
        <fullName evidence="3">Nucleotidyltransferase</fullName>
    </recommendedName>
</protein>
<evidence type="ECO:0008006" key="3">
    <source>
        <dbReference type="Google" id="ProtNLM"/>
    </source>
</evidence>
<dbReference type="EMBL" id="JADFTZ010000004">
    <property type="protein sequence ID" value="MBE9576994.1"/>
    <property type="molecule type" value="Genomic_DNA"/>
</dbReference>
<organism evidence="1 2">
    <name type="scientific">Flavobacterium proteolyticum</name>
    <dbReference type="NCBI Taxonomy" id="2911683"/>
    <lineage>
        <taxon>Bacteria</taxon>
        <taxon>Pseudomonadati</taxon>
        <taxon>Bacteroidota</taxon>
        <taxon>Flavobacteriia</taxon>
        <taxon>Flavobacteriales</taxon>
        <taxon>Flavobacteriaceae</taxon>
        <taxon>Flavobacterium</taxon>
    </lineage>
</organism>
<dbReference type="Pfam" id="PF18144">
    <property type="entry name" value="SMODS"/>
    <property type="match status" value="1"/>
</dbReference>
<dbReference type="RefSeq" id="WP_194096292.1">
    <property type="nucleotide sequence ID" value="NZ_JADFTZ010000004.1"/>
</dbReference>
<evidence type="ECO:0000313" key="2">
    <source>
        <dbReference type="Proteomes" id="UP000656274"/>
    </source>
</evidence>
<keyword evidence="2" id="KW-1185">Reference proteome</keyword>
<gene>
    <name evidence="1" type="ORF">IM755_09770</name>
</gene>
<evidence type="ECO:0000313" key="1">
    <source>
        <dbReference type="EMBL" id="MBE9576994.1"/>
    </source>
</evidence>
<accession>A0ABR9WTM9</accession>
<sequence length="241" mass="28269">MLDNYIKQKVDLVSYSQVELSNIANTLSYLKNIVNNQPDFREPFLGGSYKRATMVKGVSDVDVYFKYVGNGNPQSALSVLKNGLMRSYPTTIIKQDKPSILVDFLKIPFNITPYKEDNWGNLSIPDKYLLSWQTMSFGELEQNIIALRRQNSKFIDLIKILKLWNFNHRKGIKNFEIEKRVCSLYLGRQLYQNSLSEMMIHFFNNNGYQSDAVKMQLLRNNIHSNSNYNWINFIENRKTYF</sequence>
<comment type="caution">
    <text evidence="1">The sequence shown here is derived from an EMBL/GenBank/DDBJ whole genome shotgun (WGS) entry which is preliminary data.</text>
</comment>